<feature type="domain" description="PH" evidence="3">
    <location>
        <begin position="505"/>
        <end position="625"/>
    </location>
</feature>
<dbReference type="EMBL" id="JBBJBU010000005">
    <property type="protein sequence ID" value="KAK7205529.1"/>
    <property type="molecule type" value="Genomic_DNA"/>
</dbReference>
<dbReference type="PROSITE" id="PS50105">
    <property type="entry name" value="SAM_DOMAIN"/>
    <property type="match status" value="1"/>
</dbReference>
<protein>
    <recommendedName>
        <fullName evidence="7">PH domain-containing protein</fullName>
    </recommendedName>
</protein>
<feature type="region of interest" description="Disordered" evidence="2">
    <location>
        <begin position="663"/>
        <end position="714"/>
    </location>
</feature>
<dbReference type="InterPro" id="IPR001849">
    <property type="entry name" value="PH_domain"/>
</dbReference>
<dbReference type="SMART" id="SM00454">
    <property type="entry name" value="SAM"/>
    <property type="match status" value="1"/>
</dbReference>
<dbReference type="GeneID" id="90035303"/>
<dbReference type="InterPro" id="IPR001660">
    <property type="entry name" value="SAM"/>
</dbReference>
<feature type="region of interest" description="Disordered" evidence="2">
    <location>
        <begin position="351"/>
        <end position="418"/>
    </location>
</feature>
<keyword evidence="1" id="KW-0597">Phosphoprotein</keyword>
<accession>A0ABR1F6Q8</accession>
<evidence type="ECO:0000313" key="5">
    <source>
        <dbReference type="EMBL" id="KAK7205529.1"/>
    </source>
</evidence>
<feature type="compositionally biased region" description="Polar residues" evidence="2">
    <location>
        <begin position="294"/>
        <end position="317"/>
    </location>
</feature>
<dbReference type="InterPro" id="IPR011993">
    <property type="entry name" value="PH-like_dom_sf"/>
</dbReference>
<feature type="compositionally biased region" description="Low complexity" evidence="2">
    <location>
        <begin position="696"/>
        <end position="705"/>
    </location>
</feature>
<feature type="region of interest" description="Disordered" evidence="2">
    <location>
        <begin position="152"/>
        <end position="260"/>
    </location>
</feature>
<dbReference type="PANTHER" id="PTHR22902">
    <property type="entry name" value="SESQUIPEDALIAN"/>
    <property type="match status" value="1"/>
</dbReference>
<dbReference type="PROSITE" id="PS50003">
    <property type="entry name" value="PH_DOMAIN"/>
    <property type="match status" value="1"/>
</dbReference>
<dbReference type="Proteomes" id="UP001498771">
    <property type="component" value="Unassembled WGS sequence"/>
</dbReference>
<dbReference type="InterPro" id="IPR045188">
    <property type="entry name" value="Boi1/Boi2-like"/>
</dbReference>
<dbReference type="Gene3D" id="2.30.29.30">
    <property type="entry name" value="Pleckstrin-homology domain (PH domain)/Phosphotyrosine-binding domain (PTB)"/>
    <property type="match status" value="1"/>
</dbReference>
<proteinExistence type="predicted"/>
<feature type="compositionally biased region" description="Polar residues" evidence="2">
    <location>
        <begin position="395"/>
        <end position="405"/>
    </location>
</feature>
<evidence type="ECO:0000313" key="6">
    <source>
        <dbReference type="Proteomes" id="UP001498771"/>
    </source>
</evidence>
<feature type="domain" description="SAM" evidence="4">
    <location>
        <begin position="89"/>
        <end position="153"/>
    </location>
</feature>
<comment type="caution">
    <text evidence="5">The sequence shown here is derived from an EMBL/GenBank/DDBJ whole genome shotgun (WGS) entry which is preliminary data.</text>
</comment>
<dbReference type="SMART" id="SM00233">
    <property type="entry name" value="PH"/>
    <property type="match status" value="1"/>
</dbReference>
<dbReference type="Gene3D" id="1.10.150.50">
    <property type="entry name" value="Transcription Factor, Ets-1"/>
    <property type="match status" value="1"/>
</dbReference>
<evidence type="ECO:0000256" key="2">
    <source>
        <dbReference type="SAM" id="MobiDB-lite"/>
    </source>
</evidence>
<evidence type="ECO:0000256" key="1">
    <source>
        <dbReference type="ARBA" id="ARBA00022553"/>
    </source>
</evidence>
<dbReference type="Pfam" id="PF00169">
    <property type="entry name" value="PH"/>
    <property type="match status" value="1"/>
</dbReference>
<evidence type="ECO:0000259" key="4">
    <source>
        <dbReference type="PROSITE" id="PS50105"/>
    </source>
</evidence>
<feature type="compositionally biased region" description="Basic and acidic residues" evidence="2">
    <location>
        <begin position="191"/>
        <end position="204"/>
    </location>
</feature>
<name>A0ABR1F6Q8_9ASCO</name>
<dbReference type="Pfam" id="PF07647">
    <property type="entry name" value="SAM_2"/>
    <property type="match status" value="1"/>
</dbReference>
<reference evidence="5 6" key="1">
    <citation type="submission" date="2024-03" db="EMBL/GenBank/DDBJ databases">
        <title>Genome-scale model development and genomic sequencing of the oleaginous clade Lipomyces.</title>
        <authorList>
            <consortium name="Lawrence Berkeley National Laboratory"/>
            <person name="Czajka J.J."/>
            <person name="Han Y."/>
            <person name="Kim J."/>
            <person name="Mondo S.J."/>
            <person name="Hofstad B.A."/>
            <person name="Robles A."/>
            <person name="Haridas S."/>
            <person name="Riley R."/>
            <person name="LaButti K."/>
            <person name="Pangilinan J."/>
            <person name="Andreopoulos W."/>
            <person name="Lipzen A."/>
            <person name="Yan J."/>
            <person name="Wang M."/>
            <person name="Ng V."/>
            <person name="Grigoriev I.V."/>
            <person name="Spatafora J.W."/>
            <person name="Magnuson J.K."/>
            <person name="Baker S.E."/>
            <person name="Pomraning K.R."/>
        </authorList>
    </citation>
    <scope>NUCLEOTIDE SEQUENCE [LARGE SCALE GENOMIC DNA]</scope>
    <source>
        <strain evidence="5 6">Phaff 52-87</strain>
    </source>
</reference>
<dbReference type="SUPFAM" id="SSF47769">
    <property type="entry name" value="SAM/Pointed domain"/>
    <property type="match status" value="1"/>
</dbReference>
<dbReference type="CDD" id="cd13316">
    <property type="entry name" value="PH_Boi"/>
    <property type="match status" value="1"/>
</dbReference>
<gene>
    <name evidence="5" type="ORF">BZA70DRAFT_161928</name>
</gene>
<feature type="compositionally biased region" description="Low complexity" evidence="2">
    <location>
        <begin position="234"/>
        <end position="260"/>
    </location>
</feature>
<dbReference type="SUPFAM" id="SSF50729">
    <property type="entry name" value="PH domain-like"/>
    <property type="match status" value="1"/>
</dbReference>
<sequence>MGGTWYVYISSRHLRVASVFSPSSNLLLTAVLFQGRNLSTNLTGLFPYVYTAEAPDESPRHASVYEAINQVEDALSDMSTPTPATVLEWSPNDVQAYFMSLGFEPEVCSKFVEHKITGTILLELELPLLKELDIPSFGTRFELDKLIKSLRTAAQTPKQQSSHPQPPVQKQPTTPQQPYNKHTSVVQPLETEYRSRALPRDSVAHYRQRSQSLDDRDSRHRSGMPSFDKNWQLPSSPMAQSPAQSPIQSPAQSPPQQVTPLVPTQRTFAPYGNGSHHDSASAAIDETLDKIVNSPATGTFSSPQPERSMQPDLSRSSESPESKVRNSYLEESRQRALYQQQLHSPQLYEQDVEPMGDPHTDSPVAGSSSPATPYSQSNSSSMPPPLPTNSSSTTVHSSATNSIPQTPELPSMPYDGNLDSAALKARTNTGGNAGLGLSYANLTSSPRPGVGNRVISAPMSPSEKAEHTLRSASANAAKPKKLTKQQTSAFVEGRMAVTPSSAAATAEFSGWMSKRGGSGVGVWKNRFFTLHGTRLSYFATNDDQKERGLIDITAHKVVPVKANEDRLVSLYAASTGAGRYCFKLVPPAPGARKGVTFTAPKTHYFAVDSREDMRLWMNALMRATIDRDDTVPVISSCTTPTVSLAKAREMSLLAMEARAEELRMELPSTRTSSESPASSNVSTPELSMSEPRSEGESNGNNSNIEGFKDLAIAN</sequence>
<feature type="compositionally biased region" description="Basic and acidic residues" evidence="2">
    <location>
        <begin position="318"/>
        <end position="334"/>
    </location>
</feature>
<dbReference type="PANTHER" id="PTHR22902:SF27">
    <property type="entry name" value="PLECKSTRIN HOMOLOGY DOMAIN-CONTAINING FAMILY A MEMBER 3"/>
    <property type="match status" value="1"/>
</dbReference>
<feature type="compositionally biased region" description="Low complexity" evidence="2">
    <location>
        <begin position="372"/>
        <end position="381"/>
    </location>
</feature>
<evidence type="ECO:0000259" key="3">
    <source>
        <dbReference type="PROSITE" id="PS50003"/>
    </source>
</evidence>
<keyword evidence="6" id="KW-1185">Reference proteome</keyword>
<dbReference type="InterPro" id="IPR013761">
    <property type="entry name" value="SAM/pointed_sf"/>
</dbReference>
<evidence type="ECO:0008006" key="7">
    <source>
        <dbReference type="Google" id="ProtNLM"/>
    </source>
</evidence>
<feature type="region of interest" description="Disordered" evidence="2">
    <location>
        <begin position="293"/>
        <end position="334"/>
    </location>
</feature>
<organism evidence="5 6">
    <name type="scientific">Myxozyma melibiosi</name>
    <dbReference type="NCBI Taxonomy" id="54550"/>
    <lineage>
        <taxon>Eukaryota</taxon>
        <taxon>Fungi</taxon>
        <taxon>Dikarya</taxon>
        <taxon>Ascomycota</taxon>
        <taxon>Saccharomycotina</taxon>
        <taxon>Lipomycetes</taxon>
        <taxon>Lipomycetales</taxon>
        <taxon>Lipomycetaceae</taxon>
        <taxon>Myxozyma</taxon>
    </lineage>
</organism>
<feature type="compositionally biased region" description="Low complexity" evidence="2">
    <location>
        <begin position="665"/>
        <end position="679"/>
    </location>
</feature>
<feature type="compositionally biased region" description="Polar residues" evidence="2">
    <location>
        <begin position="152"/>
        <end position="163"/>
    </location>
</feature>
<dbReference type="RefSeq" id="XP_064768562.1">
    <property type="nucleotide sequence ID" value="XM_064909791.1"/>
</dbReference>